<dbReference type="InterPro" id="IPR005881">
    <property type="entry name" value="Ser_O-AcTrfase"/>
</dbReference>
<reference evidence="12 13" key="1">
    <citation type="submission" date="2018-02" db="EMBL/GenBank/DDBJ databases">
        <title>Genomic Encyclopedia of Archaeal and Bacterial Type Strains, Phase II (KMG-II): from individual species to whole genera.</title>
        <authorList>
            <person name="Goeker M."/>
        </authorList>
    </citation>
    <scope>NUCLEOTIDE SEQUENCE [LARGE SCALE GENOMIC DNA]</scope>
    <source>
        <strain evidence="12 13">YU 961-1</strain>
    </source>
</reference>
<dbReference type="CDD" id="cd03354">
    <property type="entry name" value="LbH_SAT"/>
    <property type="match status" value="1"/>
</dbReference>
<comment type="catalytic activity">
    <reaction evidence="10 11">
        <text>L-serine + acetyl-CoA = O-acetyl-L-serine + CoA</text>
        <dbReference type="Rhea" id="RHEA:24560"/>
        <dbReference type="ChEBI" id="CHEBI:33384"/>
        <dbReference type="ChEBI" id="CHEBI:57287"/>
        <dbReference type="ChEBI" id="CHEBI:57288"/>
        <dbReference type="ChEBI" id="CHEBI:58340"/>
        <dbReference type="EC" id="2.3.1.30"/>
    </reaction>
</comment>
<dbReference type="InterPro" id="IPR053376">
    <property type="entry name" value="Serine_acetyltransferase"/>
</dbReference>
<evidence type="ECO:0000256" key="10">
    <source>
        <dbReference type="ARBA" id="ARBA00049486"/>
    </source>
</evidence>
<evidence type="ECO:0000256" key="6">
    <source>
        <dbReference type="ARBA" id="ARBA00022679"/>
    </source>
</evidence>
<name>A0A2S6GKC3_9PSEU</name>
<evidence type="ECO:0000256" key="9">
    <source>
        <dbReference type="ARBA" id="ARBA00023315"/>
    </source>
</evidence>
<comment type="caution">
    <text evidence="12">The sequence shown here is derived from an EMBL/GenBank/DDBJ whole genome shotgun (WGS) entry which is preliminary data.</text>
</comment>
<dbReference type="PANTHER" id="PTHR42811">
    <property type="entry name" value="SERINE ACETYLTRANSFERASE"/>
    <property type="match status" value="1"/>
</dbReference>
<keyword evidence="7" id="KW-0677">Repeat</keyword>
<gene>
    <name evidence="12" type="ORF">CLV40_113137</name>
</gene>
<evidence type="ECO:0000256" key="4">
    <source>
        <dbReference type="ARBA" id="ARBA00018522"/>
    </source>
</evidence>
<dbReference type="InterPro" id="IPR018357">
    <property type="entry name" value="Hexapep_transf_CS"/>
</dbReference>
<evidence type="ECO:0000256" key="8">
    <source>
        <dbReference type="ARBA" id="ARBA00023192"/>
    </source>
</evidence>
<evidence type="ECO:0000256" key="1">
    <source>
        <dbReference type="ARBA" id="ARBA00004876"/>
    </source>
</evidence>
<evidence type="ECO:0000256" key="11">
    <source>
        <dbReference type="PIRNR" id="PIRNR000441"/>
    </source>
</evidence>
<evidence type="ECO:0000256" key="2">
    <source>
        <dbReference type="ARBA" id="ARBA00007274"/>
    </source>
</evidence>
<dbReference type="InterPro" id="IPR042122">
    <property type="entry name" value="Ser_AcTrfase_N_sf"/>
</dbReference>
<dbReference type="EMBL" id="PTIX01000013">
    <property type="protein sequence ID" value="PPK65653.1"/>
    <property type="molecule type" value="Genomic_DNA"/>
</dbReference>
<dbReference type="Gene3D" id="1.10.3130.10">
    <property type="entry name" value="serine acetyltransferase, domain 1"/>
    <property type="match status" value="1"/>
</dbReference>
<keyword evidence="8" id="KW-0198">Cysteine biosynthesis</keyword>
<dbReference type="GO" id="GO:0005737">
    <property type="term" value="C:cytoplasm"/>
    <property type="evidence" value="ECO:0007669"/>
    <property type="project" value="InterPro"/>
</dbReference>
<comment type="similarity">
    <text evidence="2 11">Belongs to the transferase hexapeptide repeat family.</text>
</comment>
<evidence type="ECO:0000256" key="7">
    <source>
        <dbReference type="ARBA" id="ARBA00022737"/>
    </source>
</evidence>
<dbReference type="PIRSF" id="PIRSF000441">
    <property type="entry name" value="CysE"/>
    <property type="match status" value="1"/>
</dbReference>
<dbReference type="InterPro" id="IPR045304">
    <property type="entry name" value="LbH_SAT"/>
</dbReference>
<dbReference type="AlphaFoldDB" id="A0A2S6GKC3"/>
<evidence type="ECO:0000313" key="12">
    <source>
        <dbReference type="EMBL" id="PPK65653.1"/>
    </source>
</evidence>
<accession>A0A2S6GKC3</accession>
<dbReference type="Pfam" id="PF00132">
    <property type="entry name" value="Hexapep"/>
    <property type="match status" value="1"/>
</dbReference>
<keyword evidence="5" id="KW-0028">Amino-acid biosynthesis</keyword>
<evidence type="ECO:0000256" key="3">
    <source>
        <dbReference type="ARBA" id="ARBA00013266"/>
    </source>
</evidence>
<proteinExistence type="inferred from homology"/>
<dbReference type="OrthoDB" id="9801456at2"/>
<protein>
    <recommendedName>
        <fullName evidence="4 11">Serine acetyltransferase</fullName>
        <ecNumber evidence="3 11">2.3.1.30</ecNumber>
    </recommendedName>
</protein>
<dbReference type="GO" id="GO:0009001">
    <property type="term" value="F:serine O-acetyltransferase activity"/>
    <property type="evidence" value="ECO:0007669"/>
    <property type="project" value="UniProtKB-EC"/>
</dbReference>
<dbReference type="Gene3D" id="2.160.10.10">
    <property type="entry name" value="Hexapeptide repeat proteins"/>
    <property type="match status" value="1"/>
</dbReference>
<keyword evidence="6 11" id="KW-0808">Transferase</keyword>
<evidence type="ECO:0000313" key="13">
    <source>
        <dbReference type="Proteomes" id="UP000239203"/>
    </source>
</evidence>
<organism evidence="12 13">
    <name type="scientific">Actinokineospora auranticolor</name>
    <dbReference type="NCBI Taxonomy" id="155976"/>
    <lineage>
        <taxon>Bacteria</taxon>
        <taxon>Bacillati</taxon>
        <taxon>Actinomycetota</taxon>
        <taxon>Actinomycetes</taxon>
        <taxon>Pseudonocardiales</taxon>
        <taxon>Pseudonocardiaceae</taxon>
        <taxon>Actinokineospora</taxon>
    </lineage>
</organism>
<dbReference type="GO" id="GO:0006535">
    <property type="term" value="P:cysteine biosynthetic process from serine"/>
    <property type="evidence" value="ECO:0007669"/>
    <property type="project" value="InterPro"/>
</dbReference>
<sequence length="207" mass="22005">MDRVTRAAPVVGIAREPGPGLLRLCAEDWDTVVGRDPSIRSRAEGLLHPALTALWAHRIAHRLHGVGLRLPARTLMLLVRAVTGVEIHPGARVGRRVLIDHGSAVVIGETAVVGDDVTIYHQVTLGAVGWWRDNRRPDGERRHPEVGDGVILGANATVLGPVRIGHGAVIGAQALIVADVPDGATALAPVATITPRQSHRTPRRKAS</sequence>
<dbReference type="SUPFAM" id="SSF51161">
    <property type="entry name" value="Trimeric LpxA-like enzymes"/>
    <property type="match status" value="1"/>
</dbReference>
<dbReference type="PROSITE" id="PS00101">
    <property type="entry name" value="HEXAPEP_TRANSFERASES"/>
    <property type="match status" value="1"/>
</dbReference>
<dbReference type="InterPro" id="IPR011004">
    <property type="entry name" value="Trimer_LpxA-like_sf"/>
</dbReference>
<dbReference type="NCBIfam" id="NF041874">
    <property type="entry name" value="EPS_EpsC"/>
    <property type="match status" value="1"/>
</dbReference>
<dbReference type="Proteomes" id="UP000239203">
    <property type="component" value="Unassembled WGS sequence"/>
</dbReference>
<keyword evidence="9 11" id="KW-0012">Acyltransferase</keyword>
<dbReference type="InterPro" id="IPR001451">
    <property type="entry name" value="Hexapep"/>
</dbReference>
<dbReference type="RefSeq" id="WP_104481073.1">
    <property type="nucleotide sequence ID" value="NZ_CP154825.1"/>
</dbReference>
<dbReference type="EC" id="2.3.1.30" evidence="3 11"/>
<keyword evidence="13" id="KW-1185">Reference proteome</keyword>
<evidence type="ECO:0000256" key="5">
    <source>
        <dbReference type="ARBA" id="ARBA00022605"/>
    </source>
</evidence>
<comment type="pathway">
    <text evidence="1">Amino-acid biosynthesis; L-cysteine biosynthesis; L-cysteine from L-serine: step 1/2.</text>
</comment>